<feature type="compositionally biased region" description="Basic residues" evidence="1">
    <location>
        <begin position="12"/>
        <end position="21"/>
    </location>
</feature>
<evidence type="ECO:0000313" key="2">
    <source>
        <dbReference type="EMBL" id="GHE03511.1"/>
    </source>
</evidence>
<dbReference type="AlphaFoldDB" id="A0AAN4USN1"/>
<comment type="caution">
    <text evidence="2">The sequence shown here is derived from an EMBL/GenBank/DDBJ whole genome shotgun (WGS) entry which is preliminary data.</text>
</comment>
<accession>A0AAN4USN1</accession>
<dbReference type="EMBL" id="BNAB01000013">
    <property type="protein sequence ID" value="GHE03511.1"/>
    <property type="molecule type" value="Genomic_DNA"/>
</dbReference>
<evidence type="ECO:0000256" key="1">
    <source>
        <dbReference type="SAM" id="MobiDB-lite"/>
    </source>
</evidence>
<reference evidence="2" key="1">
    <citation type="journal article" date="2014" name="Int. J. Syst. Evol. Microbiol.">
        <title>Complete genome sequence of Corynebacterium casei LMG S-19264T (=DSM 44701T), isolated from a smear-ripened cheese.</title>
        <authorList>
            <consortium name="US DOE Joint Genome Institute (JGI-PGF)"/>
            <person name="Walter F."/>
            <person name="Albersmeier A."/>
            <person name="Kalinowski J."/>
            <person name="Ruckert C."/>
        </authorList>
    </citation>
    <scope>NUCLEOTIDE SEQUENCE</scope>
    <source>
        <strain evidence="2">CGMCC 1.10859</strain>
    </source>
</reference>
<sequence length="130" mass="13843">MPPGTFPPIWTKRARRSRGTARLRGVSQGIRGDVRKREGLRQPGALPPDPRRVWGTMKGAGGKTAGVLDAATQAGVGIDAFTKPPGKDASDETLGTPICCYRPLGMEHTFFRPVRVAAGRGVCRPQIAAP</sequence>
<dbReference type="Proteomes" id="UP000634647">
    <property type="component" value="Unassembled WGS sequence"/>
</dbReference>
<feature type="region of interest" description="Disordered" evidence="1">
    <location>
        <begin position="1"/>
        <end position="60"/>
    </location>
</feature>
<name>A0AAN4USN1_9RHOB</name>
<gene>
    <name evidence="2" type="ORF">GCM10008024_27160</name>
</gene>
<protein>
    <submittedName>
        <fullName evidence="2">Uncharacterized protein</fullName>
    </submittedName>
</protein>
<organism evidence="2 3">
    <name type="scientific">Allgaiera indica</name>
    <dbReference type="NCBI Taxonomy" id="765699"/>
    <lineage>
        <taxon>Bacteria</taxon>
        <taxon>Pseudomonadati</taxon>
        <taxon>Pseudomonadota</taxon>
        <taxon>Alphaproteobacteria</taxon>
        <taxon>Rhodobacterales</taxon>
        <taxon>Paracoccaceae</taxon>
        <taxon>Allgaiera</taxon>
    </lineage>
</organism>
<evidence type="ECO:0000313" key="3">
    <source>
        <dbReference type="Proteomes" id="UP000634647"/>
    </source>
</evidence>
<reference evidence="2" key="2">
    <citation type="submission" date="2023-06" db="EMBL/GenBank/DDBJ databases">
        <authorList>
            <person name="Sun Q."/>
            <person name="Zhou Y."/>
        </authorList>
    </citation>
    <scope>NUCLEOTIDE SEQUENCE</scope>
    <source>
        <strain evidence="2">CGMCC 1.10859</strain>
    </source>
</reference>
<proteinExistence type="predicted"/>